<dbReference type="Pfam" id="PF12783">
    <property type="entry name" value="Sec7-like_HUS"/>
    <property type="match status" value="1"/>
</dbReference>
<evidence type="ECO:0000313" key="8">
    <source>
        <dbReference type="EMBL" id="PKX92578.1"/>
    </source>
</evidence>
<evidence type="ECO:0000259" key="5">
    <source>
        <dbReference type="Pfam" id="PF12783"/>
    </source>
</evidence>
<feature type="domain" description="Mon2/Sec7/BIG1-like dimerisation and cyclophilin-binding" evidence="7">
    <location>
        <begin position="4"/>
        <end position="175"/>
    </location>
</feature>
<proteinExistence type="inferred from homology"/>
<dbReference type="InterPro" id="IPR032691">
    <property type="entry name" value="Mon2/Sec7/BIG1-like_HUS"/>
</dbReference>
<comment type="similarity">
    <text evidence="1">Belongs to the MON2 family.</text>
</comment>
<evidence type="ECO:0000256" key="4">
    <source>
        <dbReference type="SAM" id="MobiDB-lite"/>
    </source>
</evidence>
<feature type="region of interest" description="Disordered" evidence="4">
    <location>
        <begin position="764"/>
        <end position="785"/>
    </location>
</feature>
<evidence type="ECO:0000313" key="9">
    <source>
        <dbReference type="Proteomes" id="UP000234474"/>
    </source>
</evidence>
<dbReference type="Proteomes" id="UP000234474">
    <property type="component" value="Unassembled WGS sequence"/>
</dbReference>
<feature type="region of interest" description="Disordered" evidence="4">
    <location>
        <begin position="1668"/>
        <end position="1695"/>
    </location>
</feature>
<dbReference type="InterPro" id="IPR016024">
    <property type="entry name" value="ARM-type_fold"/>
</dbReference>
<sequence length="1738" mass="191803">MSSQFLQTELLNLIQESKRKNSDLRNAAEESLNDLKALPSTSEAQISADLVRKPRFVDPFILACHSRHAKLAGIGVVCLQRLVASRSLPSERLKDVLGGLKETTSLNLDIQLKILQSLPSLLQHYSNDLGGELLASTLEICATLQASKTLAVSSTAAATLQQLVVSTFERVAEEDKTLDEGKPQVTIKLEADSVNIGYSAYDALRRVKVLDDLCRLVDGEQLHFLRIKSLSQTFTLELIESILTNSGHLFVGHAELTHVLRTRLMPMTVRYLSERHGFALTSRVARILLILLKRYMSLLTAECEMALGLLTHLLEPDGTSPWKRVLCMEIFRGLYAEPGLVRLIYSLYDGEDNRKNILRDHMAALVRLASEKPSLIGVSSRSTVPLRAEHARSITEEQITLEAGGVAGVIGATGPSTETNFQGISSQWSTVRTPYIELLDKTDPPSPPETYIYSLVLNCITSFAEGLAKFILPLTVPDSKQKRRSRIMSPDKSNSTKPAHNLQRMDSGTTIHRSNSKKLAIPLNPLDLDSHPQLTAIKACAGIIENCWPAILAACSTFLYASLDEEYYHNLVRSFQKLAHVAGLLRLSVPRDAFLTTLAKATMPAEMAGASTAAASDSHSITTLDEKSKGGAVSLVSSPFPAEGPRASAEIASLSVSTRNLLCLRALLNLGIALGPTLDQPAWSIILGTLQDVDLLIGMASSKTNNSINNAGDVSGDMSKANLGAEITAVQAASAKLFESTVDYPSDSFDGLLIALLDLSGTTEEPVKDGPSEKILGTPNSSPSQKHVVRARRNNRGVSFLVEKSRVRDEELKFVLDKVKELAQANLKRLSSLADTDRGVWQLLTEWLIATAANPEISQRLRLKANGVLSYVVFETMKQRDDADDSVRNARHIRNLETLNMQVSTLYSVNACIPGLPPSTSVIEIHEQSLETLKSILEQYAESFNEGWTLVFGLISSVFGDVSNGESVTAAGDTSSRARDTRSVADSPRLVRTAYKSLQLVASDFIALLPRQCRLDLVNSLSRFALQQEDFNISLTTTSSFWNVSDFLQGQIEEFCIESHVELSVSEETLSTLARGDEPSVSRNALWLLLLLRIVSLARDSRLEIRNCAIQTLLRIFDAYGQQLSPKAWRLCLNRVLFLMVEAIELELANSRAAEKARGSEVVQSWIETAVVMIKGFSNLITTFFEPIVGDDAFDASWERLLGYLHKLISSNFLELSEAVFSSLANILLQAQTTNIMSKKALELAWSLWVAGHPAPKEDMIDLGRPNQDASSAYLQAFQQLYALYKDDLGDDHIEHILHHLRLLAWNSVSSPYSPDVDRVSDVQAIIIDCVKMLCSDKPEAQPKIVFCLADFVDSALTKWSLDSDSRRPTFVAFSKSAVELLGWYIAAFGIREDIFSNGSLSSALEHLGNPIVQRYEWPGKDRDPSLWQKSTTAVLDILRVAVPYVEKQYENANLEEISRFWKCVVDIANGIASAKGYRTRSIPKTKIRADETFDIDAMNKLKSIIIPSLGASIIPDKIRHQFARTIFNSSFIYQQQRFGAPIKYSDKEPLQGLYDIQPGRTFDPPPTPRARMAYVLIDTLFELAPAPQREDSRSNDYTSKQEPSNTEQTTARVLLSRSVAPYLILRCAVSLKAYIADQPLRGLMPQPTPARKALLHLLRGMIDLRSEPTAVPAPPKTRTVVMSSGDSSQAGNGHHKKHLEWIYPLVVKAVQVAGREKDDGEVLQVLGAVLERVGNDV</sequence>
<dbReference type="PANTHER" id="PTHR10663:SF333">
    <property type="entry name" value="PROTEIN MON2 HOMOLOG"/>
    <property type="match status" value="1"/>
</dbReference>
<dbReference type="InterPro" id="IPR032629">
    <property type="entry name" value="DCB_dom"/>
</dbReference>
<dbReference type="GO" id="GO:0015031">
    <property type="term" value="P:protein transport"/>
    <property type="evidence" value="ECO:0007669"/>
    <property type="project" value="UniProtKB-KW"/>
</dbReference>
<keyword evidence="2" id="KW-0813">Transport</keyword>
<dbReference type="OMA" id="AWRLCLN"/>
<dbReference type="GeneID" id="36538557"/>
<keyword evidence="3" id="KW-0653">Protein transport</keyword>
<evidence type="ECO:0000256" key="3">
    <source>
        <dbReference type="ARBA" id="ARBA00022927"/>
    </source>
</evidence>
<feature type="region of interest" description="Disordered" evidence="4">
    <location>
        <begin position="1588"/>
        <end position="1610"/>
    </location>
</feature>
<dbReference type="RefSeq" id="XP_024681173.1">
    <property type="nucleotide sequence ID" value="XM_024831220.1"/>
</dbReference>
<dbReference type="OrthoDB" id="294853at2759"/>
<feature type="region of interest" description="Disordered" evidence="4">
    <location>
        <begin position="482"/>
        <end position="508"/>
    </location>
</feature>
<dbReference type="STRING" id="1392255.A0A2I1C4N5"/>
<dbReference type="VEuPathDB" id="FungiDB:P174DRAFT_504703"/>
<evidence type="ECO:0000259" key="6">
    <source>
        <dbReference type="Pfam" id="PF16206"/>
    </source>
</evidence>
<dbReference type="EMBL" id="MSZS01000005">
    <property type="protein sequence ID" value="PKX92578.1"/>
    <property type="molecule type" value="Genomic_DNA"/>
</dbReference>
<accession>A0A2I1C4N5</accession>
<dbReference type="InterPro" id="IPR032817">
    <property type="entry name" value="Mon2_C"/>
</dbReference>
<feature type="compositionally biased region" description="Polar residues" evidence="4">
    <location>
        <begin position="1596"/>
        <end position="1610"/>
    </location>
</feature>
<feature type="domain" description="Mon2/Sec7/BIG1-like HUS" evidence="5">
    <location>
        <begin position="207"/>
        <end position="357"/>
    </location>
</feature>
<feature type="compositionally biased region" description="Polar residues" evidence="4">
    <location>
        <begin position="1681"/>
        <end position="1692"/>
    </location>
</feature>
<dbReference type="GO" id="GO:0005794">
    <property type="term" value="C:Golgi apparatus"/>
    <property type="evidence" value="ECO:0007669"/>
    <property type="project" value="UniProtKB-ARBA"/>
</dbReference>
<name>A0A2I1C4N5_ASPN1</name>
<dbReference type="Pfam" id="PF16206">
    <property type="entry name" value="Mon2_C"/>
    <property type="match status" value="1"/>
</dbReference>
<feature type="domain" description="Mon2 C-terminal" evidence="6">
    <location>
        <begin position="1004"/>
        <end position="1237"/>
    </location>
</feature>
<dbReference type="PANTHER" id="PTHR10663">
    <property type="entry name" value="GUANYL-NUCLEOTIDE EXCHANGE FACTOR"/>
    <property type="match status" value="1"/>
</dbReference>
<evidence type="ECO:0000256" key="1">
    <source>
        <dbReference type="ARBA" id="ARBA00008144"/>
    </source>
</evidence>
<protein>
    <submittedName>
        <fullName evidence="8">Putative endosomal peripheral membrane protein</fullName>
    </submittedName>
</protein>
<keyword evidence="9" id="KW-1185">Reference proteome</keyword>
<evidence type="ECO:0000259" key="7">
    <source>
        <dbReference type="Pfam" id="PF16213"/>
    </source>
</evidence>
<evidence type="ECO:0000256" key="2">
    <source>
        <dbReference type="ARBA" id="ARBA00022448"/>
    </source>
</evidence>
<organism evidence="8 9">
    <name type="scientific">Aspergillus novofumigatus (strain IBT 16806)</name>
    <dbReference type="NCBI Taxonomy" id="1392255"/>
    <lineage>
        <taxon>Eukaryota</taxon>
        <taxon>Fungi</taxon>
        <taxon>Dikarya</taxon>
        <taxon>Ascomycota</taxon>
        <taxon>Pezizomycotina</taxon>
        <taxon>Eurotiomycetes</taxon>
        <taxon>Eurotiomycetidae</taxon>
        <taxon>Eurotiales</taxon>
        <taxon>Aspergillaceae</taxon>
        <taxon>Aspergillus</taxon>
        <taxon>Aspergillus subgen. Fumigati</taxon>
    </lineage>
</organism>
<dbReference type="SUPFAM" id="SSF48371">
    <property type="entry name" value="ARM repeat"/>
    <property type="match status" value="1"/>
</dbReference>
<dbReference type="Pfam" id="PF16213">
    <property type="entry name" value="DCB"/>
    <property type="match status" value="1"/>
</dbReference>
<feature type="compositionally biased region" description="Polar residues" evidence="4">
    <location>
        <begin position="491"/>
        <end position="508"/>
    </location>
</feature>
<reference evidence="9" key="1">
    <citation type="journal article" date="2018" name="Proc. Natl. Acad. Sci. U.S.A.">
        <title>Linking secondary metabolites to gene clusters through genome sequencing of six diverse Aspergillus species.</title>
        <authorList>
            <person name="Kaerboelling I."/>
            <person name="Vesth T.C."/>
            <person name="Frisvad J.C."/>
            <person name="Nybo J.L."/>
            <person name="Theobald S."/>
            <person name="Kuo A."/>
            <person name="Bowyer P."/>
            <person name="Matsuda Y."/>
            <person name="Mondo S."/>
            <person name="Lyhne E.K."/>
            <person name="Kogle M.E."/>
            <person name="Clum A."/>
            <person name="Lipzen A."/>
            <person name="Salamov A."/>
            <person name="Ngan C.Y."/>
            <person name="Daum C."/>
            <person name="Chiniquy J."/>
            <person name="Barry K."/>
            <person name="LaButti K."/>
            <person name="Haridas S."/>
            <person name="Simmons B.A."/>
            <person name="Magnuson J.K."/>
            <person name="Mortensen U.H."/>
            <person name="Larsen T.O."/>
            <person name="Grigoriev I.V."/>
            <person name="Baker S.E."/>
            <person name="Andersen M.R."/>
        </authorList>
    </citation>
    <scope>NUCLEOTIDE SEQUENCE [LARGE SCALE GENOMIC DNA]</scope>
    <source>
        <strain evidence="9">IBT 16806</strain>
    </source>
</reference>
<gene>
    <name evidence="8" type="ORF">P174DRAFT_504703</name>
</gene>
<comment type="caution">
    <text evidence="8">The sequence shown here is derived from an EMBL/GenBank/DDBJ whole genome shotgun (WGS) entry which is preliminary data.</text>
</comment>